<dbReference type="Proteomes" id="UP000825935">
    <property type="component" value="Chromosome 16"/>
</dbReference>
<reference evidence="1" key="1">
    <citation type="submission" date="2021-08" db="EMBL/GenBank/DDBJ databases">
        <title>WGS assembly of Ceratopteris richardii.</title>
        <authorList>
            <person name="Marchant D.B."/>
            <person name="Chen G."/>
            <person name="Jenkins J."/>
            <person name="Shu S."/>
            <person name="Leebens-Mack J."/>
            <person name="Grimwood J."/>
            <person name="Schmutz J."/>
            <person name="Soltis P."/>
            <person name="Soltis D."/>
            <person name="Chen Z.-H."/>
        </authorList>
    </citation>
    <scope>NUCLEOTIDE SEQUENCE</scope>
    <source>
        <strain evidence="1">Whitten #5841</strain>
        <tissue evidence="1">Leaf</tissue>
    </source>
</reference>
<gene>
    <name evidence="1" type="ORF">KP509_16G064200</name>
</gene>
<proteinExistence type="predicted"/>
<accession>A0A8T2T548</accession>
<name>A0A8T2T548_CERRI</name>
<comment type="caution">
    <text evidence="1">The sequence shown here is derived from an EMBL/GenBank/DDBJ whole genome shotgun (WGS) entry which is preliminary data.</text>
</comment>
<protein>
    <submittedName>
        <fullName evidence="1">Uncharacterized protein</fullName>
    </submittedName>
</protein>
<dbReference type="EMBL" id="CM035421">
    <property type="protein sequence ID" value="KAH7388209.1"/>
    <property type="molecule type" value="Genomic_DNA"/>
</dbReference>
<keyword evidence="2" id="KW-1185">Reference proteome</keyword>
<organism evidence="1 2">
    <name type="scientific">Ceratopteris richardii</name>
    <name type="common">Triangle waterfern</name>
    <dbReference type="NCBI Taxonomy" id="49495"/>
    <lineage>
        <taxon>Eukaryota</taxon>
        <taxon>Viridiplantae</taxon>
        <taxon>Streptophyta</taxon>
        <taxon>Embryophyta</taxon>
        <taxon>Tracheophyta</taxon>
        <taxon>Polypodiopsida</taxon>
        <taxon>Polypodiidae</taxon>
        <taxon>Polypodiales</taxon>
        <taxon>Pteridineae</taxon>
        <taxon>Pteridaceae</taxon>
        <taxon>Parkerioideae</taxon>
        <taxon>Ceratopteris</taxon>
    </lineage>
</organism>
<evidence type="ECO:0000313" key="1">
    <source>
        <dbReference type="EMBL" id="KAH7388209.1"/>
    </source>
</evidence>
<sequence>MYTLQHSLVGMLKKIYCLVYCSNSWGFYTIQPIQNEAARGAYLEDLVSTFVYFSLYFFNRLPLYVATHFLYLRDLDESVVYYYYCIIVIVSEHLSHATYMRGATLNRVIKDPQLSCAALDLLCCCWQTHSKSICEISHHSSCTHF</sequence>
<dbReference type="AlphaFoldDB" id="A0A8T2T548"/>
<evidence type="ECO:0000313" key="2">
    <source>
        <dbReference type="Proteomes" id="UP000825935"/>
    </source>
</evidence>